<evidence type="ECO:0000259" key="1">
    <source>
        <dbReference type="Pfam" id="PF00656"/>
    </source>
</evidence>
<keyword evidence="3" id="KW-1185">Reference proteome</keyword>
<comment type="caution">
    <text evidence="2">The sequence shown here is derived from an EMBL/GenBank/DDBJ whole genome shotgun (WGS) entry which is preliminary data.</text>
</comment>
<reference evidence="2" key="1">
    <citation type="submission" date="2021-03" db="EMBL/GenBank/DDBJ databases">
        <authorList>
            <person name="Tagirdzhanova G."/>
        </authorList>
    </citation>
    <scope>NUCLEOTIDE SEQUENCE</scope>
</reference>
<dbReference type="InterPro" id="IPR011600">
    <property type="entry name" value="Pept_C14_caspase"/>
</dbReference>
<dbReference type="Pfam" id="PF00656">
    <property type="entry name" value="Peptidase_C14"/>
    <property type="match status" value="1"/>
</dbReference>
<protein>
    <recommendedName>
        <fullName evidence="1">Peptidase C14 caspase domain-containing protein</fullName>
    </recommendedName>
</protein>
<gene>
    <name evidence="2" type="ORF">HETSPECPRED_009021</name>
</gene>
<evidence type="ECO:0000313" key="3">
    <source>
        <dbReference type="Proteomes" id="UP000664521"/>
    </source>
</evidence>
<evidence type="ECO:0000313" key="2">
    <source>
        <dbReference type="EMBL" id="CAF9933845.1"/>
    </source>
</evidence>
<dbReference type="GO" id="GO:0006508">
    <property type="term" value="P:proteolysis"/>
    <property type="evidence" value="ECO:0007669"/>
    <property type="project" value="InterPro"/>
</dbReference>
<dbReference type="Proteomes" id="UP000664521">
    <property type="component" value="Unassembled WGS sequence"/>
</dbReference>
<sequence>MTSNTPRSRPKSPSETQRDEARVIFEKTIDGHYRHGKTGYRHVGALFLTWKDDDMQCKDTEVVKLRDLFQNEFHFKTEYFEIPSDRWETALHKRLAEFCYEYDSPEDLAIVYYGGHAYEGKETGEFKLAAKFSNDDGLGDPTAFFNDIRTCLRLPKCDQLLILDCCYAAKAFAKDHVGKRKFELLTSSAHDLESPPPYQDSSFTKALHGAMQRLLRQNPTGFCTSHLFREVYHDMPAAKPSGKRSPKPLLFDQARHSLGRIWLRPQVLNGVPPKAPEEGRFLKLTFRLTESPDLAVMNELALQLQFIPYVDQIRFEDLYAPKEQITDFMRLVFLASKLKPLVRKLHARRQRRKFQALAEKIEKKPAASLIESHLQTPDRPACDWSSASRIHDHHPGHIHEFQDGRKKHRTWPPQWEPVLNADTQHHGELQSKDIEGLPSTDALTTSSAQWGVSTMTNSSHGHSIDSIRIFTTDEVITTTGQGGLKRKHGVMLS</sequence>
<proteinExistence type="predicted"/>
<accession>A0A8H3IYE5</accession>
<feature type="domain" description="Peptidase C14 caspase" evidence="1">
    <location>
        <begin position="59"/>
        <end position="172"/>
    </location>
</feature>
<dbReference type="GO" id="GO:0004197">
    <property type="term" value="F:cysteine-type endopeptidase activity"/>
    <property type="evidence" value="ECO:0007669"/>
    <property type="project" value="InterPro"/>
</dbReference>
<organism evidence="2 3">
    <name type="scientific">Heterodermia speciosa</name>
    <dbReference type="NCBI Taxonomy" id="116794"/>
    <lineage>
        <taxon>Eukaryota</taxon>
        <taxon>Fungi</taxon>
        <taxon>Dikarya</taxon>
        <taxon>Ascomycota</taxon>
        <taxon>Pezizomycotina</taxon>
        <taxon>Lecanoromycetes</taxon>
        <taxon>OSLEUM clade</taxon>
        <taxon>Lecanoromycetidae</taxon>
        <taxon>Caliciales</taxon>
        <taxon>Physciaceae</taxon>
        <taxon>Heterodermia</taxon>
    </lineage>
</organism>
<name>A0A8H3IYE5_9LECA</name>
<dbReference type="OrthoDB" id="4760831at2759"/>
<dbReference type="AlphaFoldDB" id="A0A8H3IYE5"/>
<dbReference type="EMBL" id="CAJPDS010000070">
    <property type="protein sequence ID" value="CAF9933845.1"/>
    <property type="molecule type" value="Genomic_DNA"/>
</dbReference>